<keyword evidence="2" id="KW-0472">Membrane</keyword>
<keyword evidence="2" id="KW-1133">Transmembrane helix</keyword>
<dbReference type="AlphaFoldDB" id="A0A8H3EYV6"/>
<feature type="transmembrane region" description="Helical" evidence="2">
    <location>
        <begin position="12"/>
        <end position="35"/>
    </location>
</feature>
<feature type="region of interest" description="Disordered" evidence="1">
    <location>
        <begin position="284"/>
        <end position="328"/>
    </location>
</feature>
<sequence length="688" mass="76913">MPESTDWISVASALVTTVIAFVTLLTVYAAALQLLSQRRAYRHSLSHAALGPWRHKALSSSLFGLRTNVSTPSVSLAKLTEQKWSPELEFPLGIPAPTPKKRPSFRDVEKANGAKVPARSTWVNFMQCLGLSPEEERFFDMQFESALLAGRVPMRWRGPDLVGLCAMLGFQSHEGKPSFSSPVQLPLQWTGPLGWVQFRDGFEGCVAEFRRRNDMIDQLSKEVSDYFRNQSVDSRCSLIRRLCHALGGLCVDVNGQERLFYVGPQDFERTIDFFLDAWEKDKGNKNEKEEDGKADDAKSHDGSGDNDSDSDSDTDSSTSSTGSSANELFNNIEKAPMPEEEILEKLWGVQNIDLKRKGLGVKRGELRGDLVKSAPEEMRKKQRKEKGLKESLVPCPGLLSVVIQGEMATTCGLNISECVEYHRIFSLDEHVTGRVHPYHLGNMYMDRDTLKLFKDALSKLEPDGFYFSPTGVLGADIGDIYTHVRKGLFGTEQVCPDISPAAWNSNRDVCWAIKLCNELQTKRRTARATFSVEDMIIMSKASACLQRHSPSSSHLFWALLVCPALFTDLRTRLQGLDTTSLESLFTSKFQIKDEILVSRELADIAKESNQKAKADSDSEVSVQVEAMGRTGDDDVDFAVPECPDGIFTGEQMIAAFLDVCLRYYWIEKRWVTDVSMYTAAIPPTVMML</sequence>
<name>A0A8H3EYV6_9LECA</name>
<keyword evidence="4" id="KW-1185">Reference proteome</keyword>
<evidence type="ECO:0000313" key="4">
    <source>
        <dbReference type="Proteomes" id="UP000664521"/>
    </source>
</evidence>
<proteinExistence type="predicted"/>
<feature type="compositionally biased region" description="Basic and acidic residues" evidence="1">
    <location>
        <begin position="284"/>
        <end position="303"/>
    </location>
</feature>
<evidence type="ECO:0000256" key="2">
    <source>
        <dbReference type="SAM" id="Phobius"/>
    </source>
</evidence>
<dbReference type="Proteomes" id="UP000664521">
    <property type="component" value="Unassembled WGS sequence"/>
</dbReference>
<dbReference type="EMBL" id="CAJPDS010000012">
    <property type="protein sequence ID" value="CAF9912797.1"/>
    <property type="molecule type" value="Genomic_DNA"/>
</dbReference>
<feature type="compositionally biased region" description="Acidic residues" evidence="1">
    <location>
        <begin position="304"/>
        <end position="314"/>
    </location>
</feature>
<accession>A0A8H3EYV6</accession>
<comment type="caution">
    <text evidence="3">The sequence shown here is derived from an EMBL/GenBank/DDBJ whole genome shotgun (WGS) entry which is preliminary data.</text>
</comment>
<dbReference type="OrthoDB" id="5413544at2759"/>
<evidence type="ECO:0000313" key="3">
    <source>
        <dbReference type="EMBL" id="CAF9912797.1"/>
    </source>
</evidence>
<evidence type="ECO:0000256" key="1">
    <source>
        <dbReference type="SAM" id="MobiDB-lite"/>
    </source>
</evidence>
<keyword evidence="2" id="KW-0812">Transmembrane</keyword>
<protein>
    <submittedName>
        <fullName evidence="3">Uncharacterized protein</fullName>
    </submittedName>
</protein>
<organism evidence="3 4">
    <name type="scientific">Heterodermia speciosa</name>
    <dbReference type="NCBI Taxonomy" id="116794"/>
    <lineage>
        <taxon>Eukaryota</taxon>
        <taxon>Fungi</taxon>
        <taxon>Dikarya</taxon>
        <taxon>Ascomycota</taxon>
        <taxon>Pezizomycotina</taxon>
        <taxon>Lecanoromycetes</taxon>
        <taxon>OSLEUM clade</taxon>
        <taxon>Lecanoromycetidae</taxon>
        <taxon>Caliciales</taxon>
        <taxon>Physciaceae</taxon>
        <taxon>Heterodermia</taxon>
    </lineage>
</organism>
<gene>
    <name evidence="3" type="ORF">HETSPECPRED_001203</name>
</gene>
<reference evidence="3" key="1">
    <citation type="submission" date="2021-03" db="EMBL/GenBank/DDBJ databases">
        <authorList>
            <person name="Tagirdzhanova G."/>
        </authorList>
    </citation>
    <scope>NUCLEOTIDE SEQUENCE</scope>
</reference>
<feature type="compositionally biased region" description="Low complexity" evidence="1">
    <location>
        <begin position="315"/>
        <end position="324"/>
    </location>
</feature>